<name>A0ABR3UM18_9PLEO</name>
<feature type="compositionally biased region" description="Basic and acidic residues" evidence="1">
    <location>
        <begin position="38"/>
        <end position="62"/>
    </location>
</feature>
<dbReference type="Pfam" id="PF11160">
    <property type="entry name" value="Hva1_TUDOR"/>
    <property type="match status" value="1"/>
</dbReference>
<evidence type="ECO:0000313" key="4">
    <source>
        <dbReference type="Proteomes" id="UP001578633"/>
    </source>
</evidence>
<dbReference type="InterPro" id="IPR021331">
    <property type="entry name" value="Hva1_TUDOR"/>
</dbReference>
<feature type="region of interest" description="Disordered" evidence="1">
    <location>
        <begin position="1"/>
        <end position="99"/>
    </location>
</feature>
<dbReference type="EMBL" id="JBHGVX010000003">
    <property type="protein sequence ID" value="KAL1797380.1"/>
    <property type="molecule type" value="Genomic_DNA"/>
</dbReference>
<reference evidence="3 4" key="1">
    <citation type="submission" date="2024-09" db="EMBL/GenBank/DDBJ databases">
        <title>T2T genomes of carrot and Alternaria dauci and their utility for understanding host-pathogen interaction during carrot leaf blight disease.</title>
        <authorList>
            <person name="Liu W."/>
            <person name="Xu S."/>
            <person name="Ou C."/>
            <person name="Liu X."/>
            <person name="Zhuang F."/>
            <person name="Deng X.W."/>
        </authorList>
    </citation>
    <scope>NUCLEOTIDE SEQUENCE [LARGE SCALE GENOMIC DNA]</scope>
    <source>
        <strain evidence="3 4">A2016</strain>
    </source>
</reference>
<evidence type="ECO:0000313" key="3">
    <source>
        <dbReference type="EMBL" id="KAL1797380.1"/>
    </source>
</evidence>
<evidence type="ECO:0000259" key="2">
    <source>
        <dbReference type="Pfam" id="PF11160"/>
    </source>
</evidence>
<sequence length="99" mass="10816">MANRLSHSLNEIESHTHAIKAQDTGNDISSKSGEQIEEGDHVNTRVRGGRHEGNVDKIVKDQEEADAEGIKHPPKVLFTDQKGKDVAHKPGTLDVTDKA</sequence>
<accession>A0ABR3UM18</accession>
<dbReference type="RefSeq" id="XP_069307964.1">
    <property type="nucleotide sequence ID" value="XM_069450141.1"/>
</dbReference>
<comment type="caution">
    <text evidence="3">The sequence shown here is derived from an EMBL/GenBank/DDBJ whole genome shotgun (WGS) entry which is preliminary data.</text>
</comment>
<evidence type="ECO:0000256" key="1">
    <source>
        <dbReference type="SAM" id="MobiDB-lite"/>
    </source>
</evidence>
<feature type="compositionally biased region" description="Polar residues" evidence="1">
    <location>
        <begin position="23"/>
        <end position="33"/>
    </location>
</feature>
<protein>
    <recommendedName>
        <fullName evidence="2">Hypervirulence associated protein TUDOR domain-containing protein</fullName>
    </recommendedName>
</protein>
<dbReference type="Gene3D" id="2.30.30.1060">
    <property type="match status" value="1"/>
</dbReference>
<gene>
    <name evidence="3" type="ORF">ACET3X_003986</name>
</gene>
<proteinExistence type="predicted"/>
<dbReference type="Proteomes" id="UP001578633">
    <property type="component" value="Chromosome 3"/>
</dbReference>
<dbReference type="GeneID" id="96084308"/>
<feature type="domain" description="Hypervirulence associated protein TUDOR" evidence="2">
    <location>
        <begin position="39"/>
        <end position="93"/>
    </location>
</feature>
<organism evidence="3 4">
    <name type="scientific">Alternaria dauci</name>
    <dbReference type="NCBI Taxonomy" id="48095"/>
    <lineage>
        <taxon>Eukaryota</taxon>
        <taxon>Fungi</taxon>
        <taxon>Dikarya</taxon>
        <taxon>Ascomycota</taxon>
        <taxon>Pezizomycotina</taxon>
        <taxon>Dothideomycetes</taxon>
        <taxon>Pleosporomycetidae</taxon>
        <taxon>Pleosporales</taxon>
        <taxon>Pleosporineae</taxon>
        <taxon>Pleosporaceae</taxon>
        <taxon>Alternaria</taxon>
        <taxon>Alternaria sect. Porri</taxon>
    </lineage>
</organism>
<keyword evidence="4" id="KW-1185">Reference proteome</keyword>